<dbReference type="OrthoDB" id="983542at2759"/>
<dbReference type="InterPro" id="IPR001086">
    <property type="entry name" value="Preph_deHydtase"/>
</dbReference>
<dbReference type="EMBL" id="DS022305">
    <property type="protein sequence ID" value="OAJ40948.1"/>
    <property type="molecule type" value="Genomic_DNA"/>
</dbReference>
<dbReference type="STRING" id="403673.A0A177WLF9"/>
<dbReference type="InterPro" id="IPR045865">
    <property type="entry name" value="ACT-like_dom_sf"/>
</dbReference>
<dbReference type="FunFam" id="3.40.190.10:FF:000034">
    <property type="entry name" value="Chorismate mutase/prephenate dehydratase"/>
    <property type="match status" value="1"/>
</dbReference>
<dbReference type="GO" id="GO:0005737">
    <property type="term" value="C:cytoplasm"/>
    <property type="evidence" value="ECO:0007669"/>
    <property type="project" value="TreeGrafter"/>
</dbReference>
<evidence type="ECO:0000313" key="11">
    <source>
        <dbReference type="Proteomes" id="UP000077115"/>
    </source>
</evidence>
<evidence type="ECO:0000259" key="9">
    <source>
        <dbReference type="PROSITE" id="PS51671"/>
    </source>
</evidence>
<evidence type="ECO:0000259" key="8">
    <source>
        <dbReference type="PROSITE" id="PS51171"/>
    </source>
</evidence>
<feature type="domain" description="ACT" evidence="9">
    <location>
        <begin position="205"/>
        <end position="280"/>
    </location>
</feature>
<dbReference type="CDD" id="cd04905">
    <property type="entry name" value="ACT_CM-PDT"/>
    <property type="match status" value="1"/>
</dbReference>
<dbReference type="Pfam" id="PF01842">
    <property type="entry name" value="ACT"/>
    <property type="match status" value="1"/>
</dbReference>
<dbReference type="SUPFAM" id="SSF53850">
    <property type="entry name" value="Periplasmic binding protein-like II"/>
    <property type="match status" value="1"/>
</dbReference>
<comment type="catalytic activity">
    <reaction evidence="7">
        <text>prephenate + H(+) = 3-phenylpyruvate + CO2 + H2O</text>
        <dbReference type="Rhea" id="RHEA:21648"/>
        <dbReference type="ChEBI" id="CHEBI:15377"/>
        <dbReference type="ChEBI" id="CHEBI:15378"/>
        <dbReference type="ChEBI" id="CHEBI:16526"/>
        <dbReference type="ChEBI" id="CHEBI:18005"/>
        <dbReference type="ChEBI" id="CHEBI:29934"/>
        <dbReference type="EC" id="4.2.1.51"/>
    </reaction>
</comment>
<dbReference type="PROSITE" id="PS51171">
    <property type="entry name" value="PREPHENATE_DEHYDR_3"/>
    <property type="match status" value="1"/>
</dbReference>
<organism evidence="10 11">
    <name type="scientific">Batrachochytrium dendrobatidis (strain JEL423)</name>
    <dbReference type="NCBI Taxonomy" id="403673"/>
    <lineage>
        <taxon>Eukaryota</taxon>
        <taxon>Fungi</taxon>
        <taxon>Fungi incertae sedis</taxon>
        <taxon>Chytridiomycota</taxon>
        <taxon>Chytridiomycota incertae sedis</taxon>
        <taxon>Chytridiomycetes</taxon>
        <taxon>Rhizophydiales</taxon>
        <taxon>Rhizophydiales incertae sedis</taxon>
        <taxon>Batrachochytrium</taxon>
    </lineage>
</organism>
<accession>A0A177WLF9</accession>
<name>A0A177WLF9_BATDL</name>
<evidence type="ECO:0000256" key="1">
    <source>
        <dbReference type="ARBA" id="ARBA00004741"/>
    </source>
</evidence>
<evidence type="ECO:0000313" key="10">
    <source>
        <dbReference type="EMBL" id="OAJ40948.1"/>
    </source>
</evidence>
<evidence type="ECO:0000256" key="2">
    <source>
        <dbReference type="ARBA" id="ARBA00013147"/>
    </source>
</evidence>
<dbReference type="Proteomes" id="UP000077115">
    <property type="component" value="Unassembled WGS sequence"/>
</dbReference>
<dbReference type="EC" id="4.2.1.51" evidence="2"/>
<evidence type="ECO:0000256" key="5">
    <source>
        <dbReference type="ARBA" id="ARBA00023222"/>
    </source>
</evidence>
<dbReference type="PANTHER" id="PTHR21022:SF19">
    <property type="entry name" value="PREPHENATE DEHYDRATASE-RELATED"/>
    <property type="match status" value="1"/>
</dbReference>
<dbReference type="GO" id="GO:0004664">
    <property type="term" value="F:prephenate dehydratase activity"/>
    <property type="evidence" value="ECO:0007669"/>
    <property type="project" value="UniProtKB-EC"/>
</dbReference>
<keyword evidence="4" id="KW-0057">Aromatic amino acid biosynthesis</keyword>
<dbReference type="Gene3D" id="3.40.190.10">
    <property type="entry name" value="Periplasmic binding protein-like II"/>
    <property type="match status" value="2"/>
</dbReference>
<keyword evidence="6" id="KW-0456">Lyase</keyword>
<dbReference type="VEuPathDB" id="FungiDB:BDEG_24622"/>
<reference evidence="10 11" key="2">
    <citation type="submission" date="2016-05" db="EMBL/GenBank/DDBJ databases">
        <title>Lineage-specific infection strategies underlie the spectrum of fungal disease in amphibians.</title>
        <authorList>
            <person name="Cuomo C.A."/>
            <person name="Farrer R.A."/>
            <person name="James T."/>
            <person name="Longcore J."/>
            <person name="Birren B."/>
        </authorList>
    </citation>
    <scope>NUCLEOTIDE SEQUENCE [LARGE SCALE GENOMIC DNA]</scope>
    <source>
        <strain evidence="10 11">JEL423</strain>
    </source>
</reference>
<dbReference type="PANTHER" id="PTHR21022">
    <property type="entry name" value="PREPHENATE DEHYDRATASE P PROTEIN"/>
    <property type="match status" value="1"/>
</dbReference>
<reference evidence="10 11" key="1">
    <citation type="submission" date="2006-10" db="EMBL/GenBank/DDBJ databases">
        <title>The Genome Sequence of Batrachochytrium dendrobatidis JEL423.</title>
        <authorList>
            <consortium name="The Broad Institute Genome Sequencing Platform"/>
            <person name="Birren B."/>
            <person name="Lander E."/>
            <person name="Galagan J."/>
            <person name="Cuomo C."/>
            <person name="Devon K."/>
            <person name="Jaffe D."/>
            <person name="Butler J."/>
            <person name="Alvarez P."/>
            <person name="Gnerre S."/>
            <person name="Grabherr M."/>
            <person name="Kleber M."/>
            <person name="Mauceli E."/>
            <person name="Brockman W."/>
            <person name="Young S."/>
            <person name="LaButti K."/>
            <person name="Sykes S."/>
            <person name="DeCaprio D."/>
            <person name="Crawford M."/>
            <person name="Koehrsen M."/>
            <person name="Engels R."/>
            <person name="Montgomery P."/>
            <person name="Pearson M."/>
            <person name="Howarth C."/>
            <person name="Larson L."/>
            <person name="White J."/>
            <person name="O'Leary S."/>
            <person name="Kodira C."/>
            <person name="Zeng Q."/>
            <person name="Yandava C."/>
            <person name="Alvarado L."/>
            <person name="Longcore J."/>
            <person name="James T."/>
        </authorList>
    </citation>
    <scope>NUCLEOTIDE SEQUENCE [LARGE SCALE GENOMIC DNA]</scope>
    <source>
        <strain evidence="10 11">JEL423</strain>
    </source>
</reference>
<evidence type="ECO:0000256" key="4">
    <source>
        <dbReference type="ARBA" id="ARBA00023141"/>
    </source>
</evidence>
<dbReference type="SUPFAM" id="SSF55021">
    <property type="entry name" value="ACT-like"/>
    <property type="match status" value="1"/>
</dbReference>
<feature type="domain" description="Prephenate dehydratase" evidence="8">
    <location>
        <begin position="14"/>
        <end position="192"/>
    </location>
</feature>
<dbReference type="CDD" id="cd13630">
    <property type="entry name" value="PBP2_PDT_1"/>
    <property type="match status" value="1"/>
</dbReference>
<dbReference type="InterPro" id="IPR008242">
    <property type="entry name" value="Chor_mutase/pphenate_deHydtase"/>
</dbReference>
<evidence type="ECO:0000256" key="6">
    <source>
        <dbReference type="ARBA" id="ARBA00023239"/>
    </source>
</evidence>
<dbReference type="PIRSF" id="PIRSF001500">
    <property type="entry name" value="Chor_mut_pdt_Ppr"/>
    <property type="match status" value="1"/>
</dbReference>
<protein>
    <recommendedName>
        <fullName evidence="2">prephenate dehydratase</fullName>
        <ecNumber evidence="2">4.2.1.51</ecNumber>
    </recommendedName>
</protein>
<dbReference type="UniPathway" id="UPA00121">
    <property type="reaction ID" value="UER00345"/>
</dbReference>
<dbReference type="Pfam" id="PF00800">
    <property type="entry name" value="PDT"/>
    <property type="match status" value="1"/>
</dbReference>
<gene>
    <name evidence="10" type="ORF">BDEG_24622</name>
</gene>
<evidence type="ECO:0000256" key="7">
    <source>
        <dbReference type="ARBA" id="ARBA00047848"/>
    </source>
</evidence>
<evidence type="ECO:0000256" key="3">
    <source>
        <dbReference type="ARBA" id="ARBA00022605"/>
    </source>
</evidence>
<keyword evidence="3" id="KW-0028">Amino-acid biosynthesis</keyword>
<dbReference type="Gene3D" id="3.30.70.260">
    <property type="match status" value="1"/>
</dbReference>
<proteinExistence type="predicted"/>
<comment type="pathway">
    <text evidence="1">Amino-acid biosynthesis; L-phenylalanine biosynthesis; phenylpyruvate from prephenate: step 1/1.</text>
</comment>
<dbReference type="InterPro" id="IPR002912">
    <property type="entry name" value="ACT_dom"/>
</dbReference>
<sequence>MNDLVKEKAYEIPAVAFLGPLGSYSHQAALKKFGSDAIYHEQSTIDKVFEAVSSCAVPYGLVPYENSSFGTVQQTLDSFWHLPSDSSLVATAEEMLIVHHSLLSNSAMATIKKVYSHPQALGQCAKWLSSNLPNAEQISTSSSSAAAKQAASELGAAAICSEVCSSLYSLNVIHRNIEDLEGNTTRFFVIENSGDRSIGNVRTLMYLTVDSLNPRALGDILQVLTTRQITIQRIESKPSGEHIWHYIYSFEVDGSSHDTNIQEAIAEISAISQKVRIVGSFIVGKV</sequence>
<dbReference type="PROSITE" id="PS51671">
    <property type="entry name" value="ACT"/>
    <property type="match status" value="1"/>
</dbReference>
<dbReference type="AlphaFoldDB" id="A0A177WLF9"/>
<keyword evidence="5" id="KW-0584">Phenylalanine biosynthesis</keyword>
<dbReference type="eggNOG" id="KOG2797">
    <property type="taxonomic scope" value="Eukaryota"/>
</dbReference>
<dbReference type="GO" id="GO:0009094">
    <property type="term" value="P:L-phenylalanine biosynthetic process"/>
    <property type="evidence" value="ECO:0007669"/>
    <property type="project" value="UniProtKB-UniPathway"/>
</dbReference>